<name>A0A9W8A9Z0_9FUNG</name>
<protein>
    <submittedName>
        <fullName evidence="2">Uncharacterized protein</fullName>
    </submittedName>
</protein>
<dbReference type="EMBL" id="JANBPT010000155">
    <property type="protein sequence ID" value="KAJ1926695.1"/>
    <property type="molecule type" value="Genomic_DNA"/>
</dbReference>
<dbReference type="AlphaFoldDB" id="A0A9W8A9Z0"/>
<evidence type="ECO:0000313" key="2">
    <source>
        <dbReference type="EMBL" id="KAJ1926695.1"/>
    </source>
</evidence>
<organism evidence="2 3">
    <name type="scientific">Tieghemiomyces parasiticus</name>
    <dbReference type="NCBI Taxonomy" id="78921"/>
    <lineage>
        <taxon>Eukaryota</taxon>
        <taxon>Fungi</taxon>
        <taxon>Fungi incertae sedis</taxon>
        <taxon>Zoopagomycota</taxon>
        <taxon>Kickxellomycotina</taxon>
        <taxon>Dimargaritomycetes</taxon>
        <taxon>Dimargaritales</taxon>
        <taxon>Dimargaritaceae</taxon>
        <taxon>Tieghemiomyces</taxon>
    </lineage>
</organism>
<keyword evidence="3" id="KW-1185">Reference proteome</keyword>
<gene>
    <name evidence="2" type="ORF">IWQ60_003581</name>
</gene>
<evidence type="ECO:0000256" key="1">
    <source>
        <dbReference type="SAM" id="MobiDB-lite"/>
    </source>
</evidence>
<dbReference type="Proteomes" id="UP001150569">
    <property type="component" value="Unassembled WGS sequence"/>
</dbReference>
<accession>A0A9W8A9Z0</accession>
<sequence length="233" mass="26018">MACITPAVNIDRLTLKGPASNRFATVEVDGLEMRPHKRCRRSRLGVTFHPTVAVVPIDWTVQKGGEVRHCPLRPEPLSPAPFPRLQADKELLTLPTEATLVTRPISKSRPAYPSFPPSSSEVRGRPRSGRADTLAPPMPASKTLSRSRSAPELAAAKDDWETMLFQALRTHRTCIRTETHEHHIHRVVEPPVTRPGRRSLSPPASKPAVRSVRRIVSNPELLRTYPYALQRPL</sequence>
<feature type="region of interest" description="Disordered" evidence="1">
    <location>
        <begin position="102"/>
        <end position="150"/>
    </location>
</feature>
<proteinExistence type="predicted"/>
<comment type="caution">
    <text evidence="2">The sequence shown here is derived from an EMBL/GenBank/DDBJ whole genome shotgun (WGS) entry which is preliminary data.</text>
</comment>
<evidence type="ECO:0000313" key="3">
    <source>
        <dbReference type="Proteomes" id="UP001150569"/>
    </source>
</evidence>
<reference evidence="2" key="1">
    <citation type="submission" date="2022-07" db="EMBL/GenBank/DDBJ databases">
        <title>Phylogenomic reconstructions and comparative analyses of Kickxellomycotina fungi.</title>
        <authorList>
            <person name="Reynolds N.K."/>
            <person name="Stajich J.E."/>
            <person name="Barry K."/>
            <person name="Grigoriev I.V."/>
            <person name="Crous P."/>
            <person name="Smith M.E."/>
        </authorList>
    </citation>
    <scope>NUCLEOTIDE SEQUENCE</scope>
    <source>
        <strain evidence="2">RSA 861</strain>
    </source>
</reference>